<name>A0A6J4VEV1_9BACT</name>
<feature type="compositionally biased region" description="Basic and acidic residues" evidence="1">
    <location>
        <begin position="263"/>
        <end position="290"/>
    </location>
</feature>
<evidence type="ECO:0000313" key="2">
    <source>
        <dbReference type="EMBL" id="CAA9574367.1"/>
    </source>
</evidence>
<feature type="compositionally biased region" description="Gly residues" evidence="1">
    <location>
        <begin position="1"/>
        <end position="25"/>
    </location>
</feature>
<protein>
    <submittedName>
        <fullName evidence="2">Uncharacterized protein</fullName>
    </submittedName>
</protein>
<feature type="compositionally biased region" description="Basic and acidic residues" evidence="1">
    <location>
        <begin position="151"/>
        <end position="163"/>
    </location>
</feature>
<gene>
    <name evidence="2" type="ORF">AVDCRST_MAG59-3914</name>
</gene>
<feature type="compositionally biased region" description="Basic residues" evidence="1">
    <location>
        <begin position="253"/>
        <end position="262"/>
    </location>
</feature>
<feature type="region of interest" description="Disordered" evidence="1">
    <location>
        <begin position="1"/>
        <end position="100"/>
    </location>
</feature>
<evidence type="ECO:0000256" key="1">
    <source>
        <dbReference type="SAM" id="MobiDB-lite"/>
    </source>
</evidence>
<dbReference type="EMBL" id="CADCWF010000281">
    <property type="protein sequence ID" value="CAA9574367.1"/>
    <property type="molecule type" value="Genomic_DNA"/>
</dbReference>
<organism evidence="2">
    <name type="scientific">uncultured Thermomicrobiales bacterium</name>
    <dbReference type="NCBI Taxonomy" id="1645740"/>
    <lineage>
        <taxon>Bacteria</taxon>
        <taxon>Pseudomonadati</taxon>
        <taxon>Thermomicrobiota</taxon>
        <taxon>Thermomicrobia</taxon>
        <taxon>Thermomicrobiales</taxon>
        <taxon>environmental samples</taxon>
    </lineage>
</organism>
<reference evidence="2" key="1">
    <citation type="submission" date="2020-02" db="EMBL/GenBank/DDBJ databases">
        <authorList>
            <person name="Meier V. D."/>
        </authorList>
    </citation>
    <scope>NUCLEOTIDE SEQUENCE</scope>
    <source>
        <strain evidence="2">AVDCRST_MAG59</strain>
    </source>
</reference>
<feature type="non-terminal residue" evidence="2">
    <location>
        <position position="1"/>
    </location>
</feature>
<feature type="non-terminal residue" evidence="2">
    <location>
        <position position="300"/>
    </location>
</feature>
<dbReference type="AlphaFoldDB" id="A0A6J4VEV1"/>
<sequence>ATGGGSGGDRGGPPGRLGRLPGGAGAADRPVLLERGARDVRVAPDRDRATGRRLRRAPRGGGGALPRLARQQVGAGGLPEPGARPGRPVGGGGRRAAAVGGPERRAGAGLDLRRRHLRLRRGHLLGGVRPATGRVGLGPDVAAGRRRRRGDRAPHALERDGRGRGGLAGRGRDRADGRGGDDRVRLPRDRGGDAAGRPAGLAVHQPGGPGAPHGALPDAGAHHPGGRLGHGRGLHERDADPASELVGRERLGRLRGAHVARAGRRDRVRPGSGDLRRALLRRGPGDRDAAPGRGHGPGVH</sequence>
<proteinExistence type="predicted"/>
<feature type="compositionally biased region" description="Basic and acidic residues" evidence="1">
    <location>
        <begin position="233"/>
        <end position="252"/>
    </location>
</feature>
<feature type="compositionally biased region" description="Basic and acidic residues" evidence="1">
    <location>
        <begin position="31"/>
        <end position="50"/>
    </location>
</feature>
<feature type="compositionally biased region" description="Low complexity" evidence="1">
    <location>
        <begin position="195"/>
        <end position="219"/>
    </location>
</feature>
<feature type="region of interest" description="Disordered" evidence="1">
    <location>
        <begin position="127"/>
        <end position="300"/>
    </location>
</feature>
<feature type="compositionally biased region" description="Basic and acidic residues" evidence="1">
    <location>
        <begin position="170"/>
        <end position="192"/>
    </location>
</feature>
<accession>A0A6J4VEV1</accession>